<organism evidence="2 3">
    <name type="scientific">Halobaculum saliterrae</name>
    <dbReference type="NCBI Taxonomy" id="2073113"/>
    <lineage>
        <taxon>Archaea</taxon>
        <taxon>Methanobacteriati</taxon>
        <taxon>Methanobacteriota</taxon>
        <taxon>Stenosarchaea group</taxon>
        <taxon>Halobacteria</taxon>
        <taxon>Halobacteriales</taxon>
        <taxon>Haloferacaceae</taxon>
        <taxon>Halobaculum</taxon>
    </lineage>
</organism>
<dbReference type="RefSeq" id="WP_159669475.1">
    <property type="nucleotide sequence ID" value="NZ_WUUS01000010.1"/>
</dbReference>
<dbReference type="Pfam" id="PF25931">
    <property type="entry name" value="DUF7976"/>
    <property type="match status" value="1"/>
</dbReference>
<evidence type="ECO:0000313" key="2">
    <source>
        <dbReference type="EMBL" id="MXR42687.1"/>
    </source>
</evidence>
<dbReference type="OrthoDB" id="167123at2157"/>
<dbReference type="Proteomes" id="UP000437065">
    <property type="component" value="Unassembled WGS sequence"/>
</dbReference>
<name>A0A6B0SVN2_9EURY</name>
<dbReference type="InterPro" id="IPR058282">
    <property type="entry name" value="DUF7976"/>
</dbReference>
<dbReference type="EMBL" id="WUUS01000010">
    <property type="protein sequence ID" value="MXR42687.1"/>
    <property type="molecule type" value="Genomic_DNA"/>
</dbReference>
<dbReference type="AlphaFoldDB" id="A0A6B0SVN2"/>
<evidence type="ECO:0000313" key="3">
    <source>
        <dbReference type="Proteomes" id="UP000437065"/>
    </source>
</evidence>
<sequence>MTDEDGAANADDDPDALREDEPDWQLAPDSEEEFAADAETRELLRAVAEDVRGDSGESKQLSAILYRVSDLYDPDEDTSPEEIYLNVRRIMQIKERGGLKRE</sequence>
<feature type="region of interest" description="Disordered" evidence="1">
    <location>
        <begin position="1"/>
        <end position="36"/>
    </location>
</feature>
<protein>
    <submittedName>
        <fullName evidence="2">Uncharacterized protein</fullName>
    </submittedName>
</protein>
<evidence type="ECO:0000256" key="1">
    <source>
        <dbReference type="SAM" id="MobiDB-lite"/>
    </source>
</evidence>
<gene>
    <name evidence="2" type="ORF">GRX01_15240</name>
</gene>
<keyword evidence="3" id="KW-1185">Reference proteome</keyword>
<accession>A0A6B0SVN2</accession>
<proteinExistence type="predicted"/>
<comment type="caution">
    <text evidence="2">The sequence shown here is derived from an EMBL/GenBank/DDBJ whole genome shotgun (WGS) entry which is preliminary data.</text>
</comment>
<reference evidence="2 3" key="1">
    <citation type="submission" date="2019-12" db="EMBL/GenBank/DDBJ databases">
        <title>Isolation and characterization of three novel carbon monoxide-oxidizing members of Halobacteria from salione crusts and soils.</title>
        <authorList>
            <person name="Myers M.R."/>
            <person name="King G.M."/>
        </authorList>
    </citation>
    <scope>NUCLEOTIDE SEQUENCE [LARGE SCALE GENOMIC DNA]</scope>
    <source>
        <strain evidence="2 3">WSA2</strain>
    </source>
</reference>